<organism evidence="2 3">
    <name type="scientific">Chelonia mydas</name>
    <name type="common">Green sea-turtle</name>
    <name type="synonym">Chelonia agassizi</name>
    <dbReference type="NCBI Taxonomy" id="8469"/>
    <lineage>
        <taxon>Eukaryota</taxon>
        <taxon>Metazoa</taxon>
        <taxon>Chordata</taxon>
        <taxon>Craniata</taxon>
        <taxon>Vertebrata</taxon>
        <taxon>Euteleostomi</taxon>
        <taxon>Archelosauria</taxon>
        <taxon>Testudinata</taxon>
        <taxon>Testudines</taxon>
        <taxon>Cryptodira</taxon>
        <taxon>Durocryptodira</taxon>
        <taxon>Americhelydia</taxon>
        <taxon>Chelonioidea</taxon>
        <taxon>Cheloniidae</taxon>
        <taxon>Chelonia</taxon>
    </lineage>
</organism>
<dbReference type="InterPro" id="IPR047534">
    <property type="entry name" value="BRcat_RBR_parkin"/>
</dbReference>
<dbReference type="GO" id="GO:0005829">
    <property type="term" value="C:cytosol"/>
    <property type="evidence" value="ECO:0007669"/>
    <property type="project" value="InterPro"/>
</dbReference>
<dbReference type="GO" id="GO:0004842">
    <property type="term" value="F:ubiquitin-protein transferase activity"/>
    <property type="evidence" value="ECO:0007669"/>
    <property type="project" value="InterPro"/>
</dbReference>
<evidence type="ECO:0000259" key="1">
    <source>
        <dbReference type="Pfam" id="PF17978"/>
    </source>
</evidence>
<dbReference type="Proteomes" id="UP000031443">
    <property type="component" value="Unassembled WGS sequence"/>
</dbReference>
<feature type="domain" description="RING/Ubox-like zinc-binding" evidence="1">
    <location>
        <begin position="10"/>
        <end position="38"/>
    </location>
</feature>
<keyword evidence="3" id="KW-1185">Reference proteome</keyword>
<gene>
    <name evidence="2" type="ORF">UY3_12549</name>
</gene>
<dbReference type="AlphaFoldDB" id="M7BDX3"/>
<evidence type="ECO:0000313" key="3">
    <source>
        <dbReference type="Proteomes" id="UP000031443"/>
    </source>
</evidence>
<dbReference type="EMBL" id="KB550461">
    <property type="protein sequence ID" value="EMP30323.1"/>
    <property type="molecule type" value="Genomic_DNA"/>
</dbReference>
<dbReference type="Pfam" id="PF17978">
    <property type="entry name" value="zf-RING_14"/>
    <property type="match status" value="1"/>
</dbReference>
<sequence>MDTNDLKDSRAGCPDSLIKELHHFRILGEEQYNRYQRYGAEECVLQMGGVLCPTPGCGAGLLPEPEVRKIVCEPSNGLGCGCPLQSGFDPFKVNKKSTVNLELFVFDWRSIMEKSFPQL</sequence>
<dbReference type="Gene3D" id="2.20.25.20">
    <property type="match status" value="1"/>
</dbReference>
<reference evidence="3" key="1">
    <citation type="journal article" date="2013" name="Nat. Genet.">
        <title>The draft genomes of soft-shell turtle and green sea turtle yield insights into the development and evolution of the turtle-specific body plan.</title>
        <authorList>
            <person name="Wang Z."/>
            <person name="Pascual-Anaya J."/>
            <person name="Zadissa A."/>
            <person name="Li W."/>
            <person name="Niimura Y."/>
            <person name="Huang Z."/>
            <person name="Li C."/>
            <person name="White S."/>
            <person name="Xiong Z."/>
            <person name="Fang D."/>
            <person name="Wang B."/>
            <person name="Ming Y."/>
            <person name="Chen Y."/>
            <person name="Zheng Y."/>
            <person name="Kuraku S."/>
            <person name="Pignatelli M."/>
            <person name="Herrero J."/>
            <person name="Beal K."/>
            <person name="Nozawa M."/>
            <person name="Li Q."/>
            <person name="Wang J."/>
            <person name="Zhang H."/>
            <person name="Yu L."/>
            <person name="Shigenobu S."/>
            <person name="Wang J."/>
            <person name="Liu J."/>
            <person name="Flicek P."/>
            <person name="Searle S."/>
            <person name="Wang J."/>
            <person name="Kuratani S."/>
            <person name="Yin Y."/>
            <person name="Aken B."/>
            <person name="Zhang G."/>
            <person name="Irie N."/>
        </authorList>
    </citation>
    <scope>NUCLEOTIDE SEQUENCE [LARGE SCALE GENOMIC DNA]</scope>
</reference>
<dbReference type="PRINTS" id="PR01475">
    <property type="entry name" value="PARKIN"/>
</dbReference>
<dbReference type="InterPro" id="IPR041170">
    <property type="entry name" value="Znf-RING_14"/>
</dbReference>
<accession>M7BDX3</accession>
<proteinExistence type="predicted"/>
<evidence type="ECO:0000313" key="2">
    <source>
        <dbReference type="EMBL" id="EMP30323.1"/>
    </source>
</evidence>
<dbReference type="STRING" id="8469.M7BDX3"/>
<dbReference type="GO" id="GO:0005739">
    <property type="term" value="C:mitochondrion"/>
    <property type="evidence" value="ECO:0007669"/>
    <property type="project" value="InterPro"/>
</dbReference>
<protein>
    <submittedName>
        <fullName evidence="2">E3 ubiquitin-protein ligase parkin</fullName>
    </submittedName>
</protein>
<dbReference type="CDD" id="cd20340">
    <property type="entry name" value="BRcat_RBR_parkin"/>
    <property type="match status" value="1"/>
</dbReference>
<name>M7BDX3_CHEMY</name>
<dbReference type="InterPro" id="IPR003977">
    <property type="entry name" value="Parkin"/>
</dbReference>